<feature type="domain" description="PAS" evidence="8">
    <location>
        <begin position="14"/>
        <end position="84"/>
    </location>
</feature>
<dbReference type="Pfam" id="PF08447">
    <property type="entry name" value="PAS_3"/>
    <property type="match status" value="2"/>
</dbReference>
<dbReference type="Pfam" id="PF02518">
    <property type="entry name" value="HATPase_c"/>
    <property type="match status" value="1"/>
</dbReference>
<dbReference type="SMART" id="SM00387">
    <property type="entry name" value="HATPase_c"/>
    <property type="match status" value="1"/>
</dbReference>
<evidence type="ECO:0000256" key="2">
    <source>
        <dbReference type="ARBA" id="ARBA00012438"/>
    </source>
</evidence>
<keyword evidence="11" id="KW-1185">Reference proteome</keyword>
<dbReference type="SMART" id="SM00065">
    <property type="entry name" value="GAF"/>
    <property type="match status" value="2"/>
</dbReference>
<dbReference type="PROSITE" id="PS50112">
    <property type="entry name" value="PAS"/>
    <property type="match status" value="2"/>
</dbReference>
<feature type="domain" description="PAC" evidence="9">
    <location>
        <begin position="87"/>
        <end position="139"/>
    </location>
</feature>
<feature type="domain" description="PAC" evidence="9">
    <location>
        <begin position="530"/>
        <end position="582"/>
    </location>
</feature>
<dbReference type="SUPFAM" id="SSF55874">
    <property type="entry name" value="ATPase domain of HSP90 chaperone/DNA topoisomerase II/histidine kinase"/>
    <property type="match status" value="1"/>
</dbReference>
<dbReference type="SMART" id="SM00091">
    <property type="entry name" value="PAS"/>
    <property type="match status" value="3"/>
</dbReference>
<dbReference type="PROSITE" id="PS50109">
    <property type="entry name" value="HIS_KIN"/>
    <property type="match status" value="1"/>
</dbReference>
<dbReference type="InterPro" id="IPR029016">
    <property type="entry name" value="GAF-like_dom_sf"/>
</dbReference>
<dbReference type="InterPro" id="IPR001610">
    <property type="entry name" value="PAC"/>
</dbReference>
<dbReference type="Gene3D" id="1.10.287.130">
    <property type="match status" value="1"/>
</dbReference>
<dbReference type="SMART" id="SM00086">
    <property type="entry name" value="PAC"/>
    <property type="match status" value="2"/>
</dbReference>
<dbReference type="Gene3D" id="3.30.450.40">
    <property type="match status" value="2"/>
</dbReference>
<dbReference type="InterPro" id="IPR052162">
    <property type="entry name" value="Sensor_kinase/Photoreceptor"/>
</dbReference>
<dbReference type="EMBL" id="JAHCVK010000010">
    <property type="protein sequence ID" value="MBT0654400.1"/>
    <property type="molecule type" value="Genomic_DNA"/>
</dbReference>
<feature type="domain" description="Histidine kinase" evidence="7">
    <location>
        <begin position="796"/>
        <end position="1011"/>
    </location>
</feature>
<dbReference type="Pfam" id="PF13185">
    <property type="entry name" value="GAF_2"/>
    <property type="match status" value="2"/>
</dbReference>
<dbReference type="InterPro" id="IPR000700">
    <property type="entry name" value="PAS-assoc_C"/>
</dbReference>
<dbReference type="PANTHER" id="PTHR43304:SF1">
    <property type="entry name" value="PAC DOMAIN-CONTAINING PROTEIN"/>
    <property type="match status" value="1"/>
</dbReference>
<evidence type="ECO:0000313" key="11">
    <source>
        <dbReference type="Proteomes" id="UP000756860"/>
    </source>
</evidence>
<dbReference type="InterPro" id="IPR013655">
    <property type="entry name" value="PAS_fold_3"/>
</dbReference>
<dbReference type="InterPro" id="IPR000014">
    <property type="entry name" value="PAS"/>
</dbReference>
<feature type="coiled-coil region" evidence="6">
    <location>
        <begin position="402"/>
        <end position="457"/>
    </location>
</feature>
<dbReference type="InterPro" id="IPR005467">
    <property type="entry name" value="His_kinase_dom"/>
</dbReference>
<dbReference type="InterPro" id="IPR036097">
    <property type="entry name" value="HisK_dim/P_sf"/>
</dbReference>
<dbReference type="InterPro" id="IPR003594">
    <property type="entry name" value="HATPase_dom"/>
</dbReference>
<protein>
    <recommendedName>
        <fullName evidence="2">histidine kinase</fullName>
        <ecNumber evidence="2">2.7.13.3</ecNumber>
    </recommendedName>
</protein>
<dbReference type="Proteomes" id="UP000756860">
    <property type="component" value="Unassembled WGS sequence"/>
</dbReference>
<dbReference type="SMART" id="SM00388">
    <property type="entry name" value="HisKA"/>
    <property type="match status" value="1"/>
</dbReference>
<dbReference type="CDD" id="cd00075">
    <property type="entry name" value="HATPase"/>
    <property type="match status" value="1"/>
</dbReference>
<evidence type="ECO:0000256" key="6">
    <source>
        <dbReference type="SAM" id="Coils"/>
    </source>
</evidence>
<dbReference type="Gene3D" id="3.30.450.20">
    <property type="entry name" value="PAS domain"/>
    <property type="match status" value="2"/>
</dbReference>
<dbReference type="PRINTS" id="PR00344">
    <property type="entry name" value="BCTRLSENSOR"/>
</dbReference>
<keyword evidence="4" id="KW-0808">Transferase</keyword>
<sequence length="1012" mass="113469">MRGAREKNEGAIAGEAVYRAIGESIDYGVWVCAPDGRNTYASESFLALVGMTQEQCSSFGWGDVLHPDDAEKTVAAWKECVRTGGTWDMEHRYRGVDGEYHDILARGVAVKDERGKVLCWAGINLDISSFKHVQKELLKSNLRLDLLSRTARRLLESEAPQAIVESLCQEVMTFLECDAFFNFLADDARQCLHLNACAGIPEESRAGIEWLDYGVAVCGCAARDACRIVAEDIQQTADPRTELVKSFGIRAYACHPLMAQGRVLGTLSFGTRCRDSFSDDDLALMRAVADLVAIAMERKRTTAEIERLATFPQLNPNPVIELDMAGRVTFCNRAAQEIVDSIGGGDVDVLLPRDMKEILASIDTGGEVHQWIREQEIDNLAYQVNVYHASQFQAVRLYINDITALKLTQERLVRTNEELEKRVASRTADLIQTIERIQQESAERLKAENELRQSKQRYILAVQGANDGIWDWDIEHDSAFISPRWKSMLGYGDNELTDIVREWKELIHPDDFQRSIDTVNAYLAGNTKDYQQEYRLRHKDGSYRWILTRGTCVRGAEGKPTRMAGSHTDITERKADEERLNRLNRIHAVLSGTGLAIVRATDQDTLFRDTCRIAVENGKFLLAWVSLLDVATGDVAVVAFHGPAGYLDGIRITARDEPEGQGPTGTVIREGKSCICNDFAHDPRTAPWHDWARTHGVKASAATPIRLEGAVIGALTLYSVERDFFDIDMIKLLEQMSANVSFALDNLNMTARRREAETSLQNETLERLRAIEELRAKERIMIQQGRQAAMGEMIGNIAHQWRQPLNTLALIIQQMKYYYELGEFNKQFLEDSTQKSMTLIKHMSHTIEDFRDFFKPDKEKSPFRINNAINQSVALIDANFKSQFIGLEVDTSGDPVVNGYSNEFSQAILNILVNARDVLLERSVANGQVRITSRMEDGNIVVAISDNGGGIPEDIMEKIFDPYFTTKGPDKGTGIGLYMAKTIIERNMGGRLTAFNAQGGAMFRIEVHHGDN</sequence>
<dbReference type="Gene3D" id="3.30.565.10">
    <property type="entry name" value="Histidine kinase-like ATPase, C-terminal domain"/>
    <property type="match status" value="1"/>
</dbReference>
<dbReference type="CDD" id="cd00130">
    <property type="entry name" value="PAS"/>
    <property type="match status" value="3"/>
</dbReference>
<evidence type="ECO:0000259" key="7">
    <source>
        <dbReference type="PROSITE" id="PS50109"/>
    </source>
</evidence>
<dbReference type="Pfam" id="PF13188">
    <property type="entry name" value="PAS_8"/>
    <property type="match status" value="1"/>
</dbReference>
<dbReference type="RefSeq" id="WP_214176407.1">
    <property type="nucleotide sequence ID" value="NZ_JAHCVK010000010.1"/>
</dbReference>
<proteinExistence type="predicted"/>
<evidence type="ECO:0000256" key="5">
    <source>
        <dbReference type="ARBA" id="ARBA00022777"/>
    </source>
</evidence>
<keyword evidence="6" id="KW-0175">Coiled coil</keyword>
<evidence type="ECO:0000256" key="1">
    <source>
        <dbReference type="ARBA" id="ARBA00000085"/>
    </source>
</evidence>
<dbReference type="SUPFAM" id="SSF55781">
    <property type="entry name" value="GAF domain-like"/>
    <property type="match status" value="2"/>
</dbReference>
<evidence type="ECO:0000256" key="4">
    <source>
        <dbReference type="ARBA" id="ARBA00022679"/>
    </source>
</evidence>
<accession>A0ABS5SGB0</accession>
<feature type="domain" description="PAS" evidence="8">
    <location>
        <begin position="454"/>
        <end position="526"/>
    </location>
</feature>
<comment type="caution">
    <text evidence="10">The sequence shown here is derived from an EMBL/GenBank/DDBJ whole genome shotgun (WGS) entry which is preliminary data.</text>
</comment>
<evidence type="ECO:0000256" key="3">
    <source>
        <dbReference type="ARBA" id="ARBA00022553"/>
    </source>
</evidence>
<keyword evidence="3" id="KW-0597">Phosphoprotein</keyword>
<dbReference type="EC" id="2.7.13.3" evidence="2"/>
<dbReference type="InterPro" id="IPR036890">
    <property type="entry name" value="HATPase_C_sf"/>
</dbReference>
<dbReference type="PANTHER" id="PTHR43304">
    <property type="entry name" value="PHYTOCHROME-LIKE PROTEIN CPH1"/>
    <property type="match status" value="1"/>
</dbReference>
<dbReference type="InterPro" id="IPR003661">
    <property type="entry name" value="HisK_dim/P_dom"/>
</dbReference>
<name>A0ABS5SGB0_9BACT</name>
<dbReference type="NCBIfam" id="TIGR00229">
    <property type="entry name" value="sensory_box"/>
    <property type="match status" value="2"/>
</dbReference>
<reference evidence="10 11" key="1">
    <citation type="submission" date="2021-05" db="EMBL/GenBank/DDBJ databases">
        <title>The draft genome of Geobacter luticola JCM 17780.</title>
        <authorList>
            <person name="Xu Z."/>
            <person name="Masuda Y."/>
            <person name="Itoh H."/>
            <person name="Senoo K."/>
        </authorList>
    </citation>
    <scope>NUCLEOTIDE SEQUENCE [LARGE SCALE GENOMIC DNA]</scope>
    <source>
        <strain evidence="10 11">JCM 17780</strain>
    </source>
</reference>
<evidence type="ECO:0000259" key="9">
    <source>
        <dbReference type="PROSITE" id="PS50113"/>
    </source>
</evidence>
<evidence type="ECO:0000259" key="8">
    <source>
        <dbReference type="PROSITE" id="PS50112"/>
    </source>
</evidence>
<organism evidence="10 11">
    <name type="scientific">Geomobilimonas luticola</name>
    <dbReference type="NCBI Taxonomy" id="1114878"/>
    <lineage>
        <taxon>Bacteria</taxon>
        <taxon>Pseudomonadati</taxon>
        <taxon>Thermodesulfobacteriota</taxon>
        <taxon>Desulfuromonadia</taxon>
        <taxon>Geobacterales</taxon>
        <taxon>Geobacteraceae</taxon>
        <taxon>Geomobilimonas</taxon>
    </lineage>
</organism>
<comment type="catalytic activity">
    <reaction evidence="1">
        <text>ATP + protein L-histidine = ADP + protein N-phospho-L-histidine.</text>
        <dbReference type="EC" id="2.7.13.3"/>
    </reaction>
</comment>
<dbReference type="SUPFAM" id="SSF55785">
    <property type="entry name" value="PYP-like sensor domain (PAS domain)"/>
    <property type="match status" value="2"/>
</dbReference>
<dbReference type="InterPro" id="IPR003018">
    <property type="entry name" value="GAF"/>
</dbReference>
<dbReference type="SUPFAM" id="SSF47384">
    <property type="entry name" value="Homodimeric domain of signal transducing histidine kinase"/>
    <property type="match status" value="1"/>
</dbReference>
<dbReference type="CDD" id="cd00082">
    <property type="entry name" value="HisKA"/>
    <property type="match status" value="1"/>
</dbReference>
<keyword evidence="5" id="KW-0418">Kinase</keyword>
<evidence type="ECO:0000313" key="10">
    <source>
        <dbReference type="EMBL" id="MBT0654400.1"/>
    </source>
</evidence>
<dbReference type="InterPro" id="IPR035965">
    <property type="entry name" value="PAS-like_dom_sf"/>
</dbReference>
<dbReference type="PROSITE" id="PS50113">
    <property type="entry name" value="PAC"/>
    <property type="match status" value="2"/>
</dbReference>
<dbReference type="InterPro" id="IPR004358">
    <property type="entry name" value="Sig_transdc_His_kin-like_C"/>
</dbReference>
<gene>
    <name evidence="10" type="ORF">KI810_15175</name>
</gene>